<protein>
    <submittedName>
        <fullName evidence="2">TOS9</fullName>
    </submittedName>
</protein>
<feature type="region of interest" description="Disordered" evidence="1">
    <location>
        <begin position="434"/>
        <end position="566"/>
    </location>
</feature>
<proteinExistence type="predicted"/>
<dbReference type="EMBL" id="JAGSYN010000108">
    <property type="protein sequence ID" value="KAG7664086.1"/>
    <property type="molecule type" value="Genomic_DNA"/>
</dbReference>
<feature type="compositionally biased region" description="Polar residues" evidence="1">
    <location>
        <begin position="467"/>
        <end position="484"/>
    </location>
</feature>
<name>A0A8J5QGE4_9ASCO</name>
<feature type="compositionally biased region" description="Low complexity" evidence="1">
    <location>
        <begin position="108"/>
        <end position="137"/>
    </location>
</feature>
<reference evidence="2 3" key="1">
    <citation type="journal article" date="2021" name="DNA Res.">
        <title>Genome analysis of Candida subhashii reveals its hybrid nature and dual mitochondrial genome conformations.</title>
        <authorList>
            <person name="Mixao V."/>
            <person name="Hegedusova E."/>
            <person name="Saus E."/>
            <person name="Pryszcz L.P."/>
            <person name="Cillingova A."/>
            <person name="Nosek J."/>
            <person name="Gabaldon T."/>
        </authorList>
    </citation>
    <scope>NUCLEOTIDE SEQUENCE [LARGE SCALE GENOMIC DNA]</scope>
    <source>
        <strain evidence="2 3">CBS 10753</strain>
    </source>
</reference>
<evidence type="ECO:0000256" key="1">
    <source>
        <dbReference type="SAM" id="MobiDB-lite"/>
    </source>
</evidence>
<dbReference type="GeneID" id="73469211"/>
<dbReference type="PANTHER" id="PTHR28027">
    <property type="entry name" value="TRANSCRIPTIONAL REGULATOR MIT1"/>
    <property type="match status" value="1"/>
</dbReference>
<feature type="compositionally biased region" description="Low complexity" evidence="1">
    <location>
        <begin position="434"/>
        <end position="444"/>
    </location>
</feature>
<evidence type="ECO:0000313" key="2">
    <source>
        <dbReference type="EMBL" id="KAG7664086.1"/>
    </source>
</evidence>
<dbReference type="OrthoDB" id="5572844at2759"/>
<dbReference type="InterPro" id="IPR018608">
    <property type="entry name" value="Gti1/Pac2"/>
</dbReference>
<dbReference type="PANTHER" id="PTHR28027:SF2">
    <property type="entry name" value="TRANSCRIPTIONAL REGULATOR MIT1"/>
    <property type="match status" value="1"/>
</dbReference>
<feature type="compositionally biased region" description="Low complexity" evidence="1">
    <location>
        <begin position="453"/>
        <end position="466"/>
    </location>
</feature>
<organism evidence="2 3">
    <name type="scientific">[Candida] subhashii</name>
    <dbReference type="NCBI Taxonomy" id="561895"/>
    <lineage>
        <taxon>Eukaryota</taxon>
        <taxon>Fungi</taxon>
        <taxon>Dikarya</taxon>
        <taxon>Ascomycota</taxon>
        <taxon>Saccharomycotina</taxon>
        <taxon>Pichiomycetes</taxon>
        <taxon>Debaryomycetaceae</taxon>
        <taxon>Spathaspora</taxon>
    </lineage>
</organism>
<dbReference type="RefSeq" id="XP_049264318.1">
    <property type="nucleotide sequence ID" value="XM_049406158.1"/>
</dbReference>
<dbReference type="Proteomes" id="UP000694255">
    <property type="component" value="Unassembled WGS sequence"/>
</dbReference>
<feature type="region of interest" description="Disordered" evidence="1">
    <location>
        <begin position="94"/>
        <end position="137"/>
    </location>
</feature>
<dbReference type="Pfam" id="PF09729">
    <property type="entry name" value="Gti1_Pac2"/>
    <property type="match status" value="1"/>
</dbReference>
<gene>
    <name evidence="2" type="ORF">J8A68_002410</name>
</gene>
<evidence type="ECO:0000313" key="3">
    <source>
        <dbReference type="Proteomes" id="UP000694255"/>
    </source>
</evidence>
<keyword evidence="3" id="KW-1185">Reference proteome</keyword>
<accession>A0A8J5QGE4</accession>
<dbReference type="AlphaFoldDB" id="A0A8J5QGE4"/>
<comment type="caution">
    <text evidence="2">The sequence shown here is derived from an EMBL/GenBank/DDBJ whole genome shotgun (WGS) entry which is preliminary data.</text>
</comment>
<feature type="compositionally biased region" description="Polar residues" evidence="1">
    <location>
        <begin position="491"/>
        <end position="566"/>
    </location>
</feature>
<sequence length="566" mass="61226">MSNSKLSPSYFGYVGSTKDALLIIQEILDKQLELVPRRPLEGERPQLIKSGHVFVFIEEHSGIKRWTDGIAWSPSRILGRFLVYRELDKQTLNEKDDKKKKKRKLTSDDSLNGSSKSSTTSPQIVSSNIPASNSYSSSDYNKSLLSGPLVTSYVFKDQGLIKKTLSLTTKTKDLHIDKREEKQTIHLISYYNADDVMNGKLQRPSESDLKNVNISPSLWSAIKQSSLGGKIPIEDEAFYFLDGNYQLQNMSLLQQPSQATYSKAQPQTAYAKYSNGLGQPQQYMLPIPNQPLPSGDMKDETGGMVTTQNPELAFINPFSAGHQGSNPAIYNGQAYIGAGSVPGTTQTTSIPVFNNYLVAQQQPGQSQTQQQYISAAYVQGGNNHDMYAATHFPPFAQHYAQQVVGPRYHYSSISSDPFGSTGSISSASSNLFHNGNNSNANTPNGRKYNNRVSSSSTTSLDAGSASQTGSSISALPPQTSTMSNYGYGAASGSTQNASGSNEYDSNHTNTSGNTESLPYQPARSSRQPFATHPLTTISSVPSSTATIGANDEASGNANGSFYSGSS</sequence>
<dbReference type="GO" id="GO:0003677">
    <property type="term" value="F:DNA binding"/>
    <property type="evidence" value="ECO:0007669"/>
    <property type="project" value="TreeGrafter"/>
</dbReference>